<evidence type="ECO:0000259" key="6">
    <source>
        <dbReference type="Pfam" id="PF04542"/>
    </source>
</evidence>
<dbReference type="InterPro" id="IPR039425">
    <property type="entry name" value="RNA_pol_sigma-70-like"/>
</dbReference>
<keyword evidence="5" id="KW-0472">Membrane</keyword>
<dbReference type="InterPro" id="IPR036388">
    <property type="entry name" value="WH-like_DNA-bd_sf"/>
</dbReference>
<name>A0A5B3FZ91_9BACT</name>
<dbReference type="InterPro" id="IPR007627">
    <property type="entry name" value="RNA_pol_sigma70_r2"/>
</dbReference>
<dbReference type="RefSeq" id="WP_015546349.1">
    <property type="nucleotide sequence ID" value="NZ_CAUESG010000042.1"/>
</dbReference>
<dbReference type="SUPFAM" id="SSF88659">
    <property type="entry name" value="Sigma3 and sigma4 domains of RNA polymerase sigma factors"/>
    <property type="match status" value="1"/>
</dbReference>
<dbReference type="AlphaFoldDB" id="A0A5B3FZ91"/>
<evidence type="ECO:0000259" key="7">
    <source>
        <dbReference type="Pfam" id="PF08281"/>
    </source>
</evidence>
<dbReference type="InterPro" id="IPR013249">
    <property type="entry name" value="RNA_pol_sigma70_r4_t2"/>
</dbReference>
<dbReference type="GeneID" id="92755887"/>
<dbReference type="GO" id="GO:0003677">
    <property type="term" value="F:DNA binding"/>
    <property type="evidence" value="ECO:0007669"/>
    <property type="project" value="InterPro"/>
</dbReference>
<dbReference type="EMBL" id="VVXK01000027">
    <property type="protein sequence ID" value="KAA2366152.1"/>
    <property type="molecule type" value="Genomic_DNA"/>
</dbReference>
<keyword evidence="5" id="KW-1133">Transmembrane helix</keyword>
<evidence type="ECO:0000256" key="5">
    <source>
        <dbReference type="SAM" id="Phobius"/>
    </source>
</evidence>
<evidence type="ECO:0000256" key="3">
    <source>
        <dbReference type="ARBA" id="ARBA00023082"/>
    </source>
</evidence>
<protein>
    <submittedName>
        <fullName evidence="8">RNA polymerase sigma-70 factor</fullName>
    </submittedName>
</protein>
<dbReference type="InterPro" id="IPR014284">
    <property type="entry name" value="RNA_pol_sigma-70_dom"/>
</dbReference>
<dbReference type="Gene3D" id="1.10.1740.10">
    <property type="match status" value="1"/>
</dbReference>
<dbReference type="Pfam" id="PF04542">
    <property type="entry name" value="Sigma70_r2"/>
    <property type="match status" value="1"/>
</dbReference>
<accession>A0A5B3FZ91</accession>
<comment type="caution">
    <text evidence="8">The sequence shown here is derived from an EMBL/GenBank/DDBJ whole genome shotgun (WGS) entry which is preliminary data.</text>
</comment>
<keyword evidence="2" id="KW-0805">Transcription regulation</keyword>
<dbReference type="InterPro" id="IPR013325">
    <property type="entry name" value="RNA_pol_sigma_r2"/>
</dbReference>
<evidence type="ECO:0000256" key="4">
    <source>
        <dbReference type="ARBA" id="ARBA00023163"/>
    </source>
</evidence>
<keyword evidence="3" id="KW-0731">Sigma factor</keyword>
<evidence type="ECO:0000256" key="2">
    <source>
        <dbReference type="ARBA" id="ARBA00023015"/>
    </source>
</evidence>
<comment type="similarity">
    <text evidence="1">Belongs to the sigma-70 factor family. ECF subfamily.</text>
</comment>
<dbReference type="CDD" id="cd06171">
    <property type="entry name" value="Sigma70_r4"/>
    <property type="match status" value="1"/>
</dbReference>
<evidence type="ECO:0000256" key="1">
    <source>
        <dbReference type="ARBA" id="ARBA00010641"/>
    </source>
</evidence>
<organism evidence="8 9">
    <name type="scientific">Alistipes shahii</name>
    <dbReference type="NCBI Taxonomy" id="328814"/>
    <lineage>
        <taxon>Bacteria</taxon>
        <taxon>Pseudomonadati</taxon>
        <taxon>Bacteroidota</taxon>
        <taxon>Bacteroidia</taxon>
        <taxon>Bacteroidales</taxon>
        <taxon>Rikenellaceae</taxon>
        <taxon>Alistipes</taxon>
    </lineage>
</organism>
<dbReference type="PANTHER" id="PTHR43133">
    <property type="entry name" value="RNA POLYMERASE ECF-TYPE SIGMA FACTO"/>
    <property type="match status" value="1"/>
</dbReference>
<proteinExistence type="inferred from homology"/>
<gene>
    <name evidence="8" type="ORF">F2Y13_13855</name>
</gene>
<keyword evidence="4" id="KW-0804">Transcription</keyword>
<dbReference type="InterPro" id="IPR014327">
    <property type="entry name" value="RNA_pol_sigma70_bacteroid"/>
</dbReference>
<dbReference type="Gene3D" id="1.10.10.10">
    <property type="entry name" value="Winged helix-like DNA-binding domain superfamily/Winged helix DNA-binding domain"/>
    <property type="match status" value="1"/>
</dbReference>
<dbReference type="NCBIfam" id="TIGR02985">
    <property type="entry name" value="Sig70_bacteroi1"/>
    <property type="match status" value="1"/>
</dbReference>
<dbReference type="Proteomes" id="UP000323567">
    <property type="component" value="Unassembled WGS sequence"/>
</dbReference>
<sequence>MSELDEHITLEDFERLYSEYKPRFIIIARSYIRNNMAAEDIVTDSFLYFWENKDKLNITTTIPAYILGSVKHGCLEWLRNQKNRLKIQQQIHTTAYRSIKAKITVLESTNPQASFTAEIKSIIESQINKMPEPMRQIFLYNRFEGKTYQEIAEITGINVRNVTANIQRALAIMRIALNDYLIILIIVLYSSVIR</sequence>
<dbReference type="SUPFAM" id="SSF88946">
    <property type="entry name" value="Sigma2 domain of RNA polymerase sigma factors"/>
    <property type="match status" value="1"/>
</dbReference>
<dbReference type="NCBIfam" id="TIGR02937">
    <property type="entry name" value="sigma70-ECF"/>
    <property type="match status" value="1"/>
</dbReference>
<keyword evidence="5" id="KW-0812">Transmembrane</keyword>
<feature type="domain" description="RNA polymerase sigma-70 region 2" evidence="6">
    <location>
        <begin position="16"/>
        <end position="82"/>
    </location>
</feature>
<dbReference type="InterPro" id="IPR013324">
    <property type="entry name" value="RNA_pol_sigma_r3/r4-like"/>
</dbReference>
<feature type="transmembrane region" description="Helical" evidence="5">
    <location>
        <begin position="175"/>
        <end position="193"/>
    </location>
</feature>
<dbReference type="GO" id="GO:0006352">
    <property type="term" value="P:DNA-templated transcription initiation"/>
    <property type="evidence" value="ECO:0007669"/>
    <property type="project" value="InterPro"/>
</dbReference>
<dbReference type="PANTHER" id="PTHR43133:SF46">
    <property type="entry name" value="RNA POLYMERASE SIGMA-70 FACTOR ECF SUBFAMILY"/>
    <property type="match status" value="1"/>
</dbReference>
<evidence type="ECO:0000313" key="8">
    <source>
        <dbReference type="EMBL" id="KAA2366152.1"/>
    </source>
</evidence>
<reference evidence="8 9" key="1">
    <citation type="journal article" date="2019" name="Nat. Med.">
        <title>A library of human gut bacterial isolates paired with longitudinal multiomics data enables mechanistic microbiome research.</title>
        <authorList>
            <person name="Poyet M."/>
            <person name="Groussin M."/>
            <person name="Gibbons S.M."/>
            <person name="Avila-Pacheco J."/>
            <person name="Jiang X."/>
            <person name="Kearney S.M."/>
            <person name="Perrotta A.R."/>
            <person name="Berdy B."/>
            <person name="Zhao S."/>
            <person name="Lieberman T.D."/>
            <person name="Swanson P.K."/>
            <person name="Smith M."/>
            <person name="Roesemann S."/>
            <person name="Alexander J.E."/>
            <person name="Rich S.A."/>
            <person name="Livny J."/>
            <person name="Vlamakis H."/>
            <person name="Clish C."/>
            <person name="Bullock K."/>
            <person name="Deik A."/>
            <person name="Scott J."/>
            <person name="Pierce K.A."/>
            <person name="Xavier R.J."/>
            <person name="Alm E.J."/>
        </authorList>
    </citation>
    <scope>NUCLEOTIDE SEQUENCE [LARGE SCALE GENOMIC DNA]</scope>
    <source>
        <strain evidence="8 9">BIOML-A2</strain>
    </source>
</reference>
<dbReference type="Pfam" id="PF08281">
    <property type="entry name" value="Sigma70_r4_2"/>
    <property type="match status" value="1"/>
</dbReference>
<dbReference type="GO" id="GO:0016987">
    <property type="term" value="F:sigma factor activity"/>
    <property type="evidence" value="ECO:0007669"/>
    <property type="project" value="UniProtKB-KW"/>
</dbReference>
<feature type="domain" description="RNA polymerase sigma factor 70 region 4 type 2" evidence="7">
    <location>
        <begin position="122"/>
        <end position="171"/>
    </location>
</feature>
<evidence type="ECO:0000313" key="9">
    <source>
        <dbReference type="Proteomes" id="UP000323567"/>
    </source>
</evidence>